<dbReference type="Pfam" id="PF04966">
    <property type="entry name" value="OprB"/>
    <property type="match status" value="1"/>
</dbReference>
<dbReference type="RefSeq" id="WP_238584832.1">
    <property type="nucleotide sequence ID" value="NZ_CAAAHT010000015.1"/>
</dbReference>
<dbReference type="EMBL" id="UASS01000037">
    <property type="protein sequence ID" value="SPX62190.1"/>
    <property type="molecule type" value="Genomic_DNA"/>
</dbReference>
<dbReference type="PATRIC" id="fig|453.4.peg.52"/>
<gene>
    <name evidence="3" type="ORF">Lfee_0046</name>
    <name evidence="4" type="ORF">NCTC12022_02947</name>
</gene>
<dbReference type="InterPro" id="IPR038673">
    <property type="entry name" value="OprB_sf"/>
</dbReference>
<evidence type="ECO:0000313" key="3">
    <source>
        <dbReference type="EMBL" id="KTD04908.1"/>
    </source>
</evidence>
<accession>A0A0W0UB68</accession>
<dbReference type="Proteomes" id="UP000251942">
    <property type="component" value="Unassembled WGS sequence"/>
</dbReference>
<protein>
    <submittedName>
        <fullName evidence="3 4">Carbohydrate-selective porin</fullName>
    </submittedName>
</protein>
<reference evidence="4 6" key="2">
    <citation type="submission" date="2018-06" db="EMBL/GenBank/DDBJ databases">
        <authorList>
            <consortium name="Pathogen Informatics"/>
            <person name="Doyle S."/>
        </authorList>
    </citation>
    <scope>NUCLEOTIDE SEQUENCE [LARGE SCALE GENOMIC DNA]</scope>
    <source>
        <strain evidence="4 6">NCTC12022</strain>
    </source>
</reference>
<dbReference type="AlphaFoldDB" id="A0A0W0UB68"/>
<evidence type="ECO:0000313" key="6">
    <source>
        <dbReference type="Proteomes" id="UP000251942"/>
    </source>
</evidence>
<dbReference type="InterPro" id="IPR052932">
    <property type="entry name" value="OprB_Porin"/>
</dbReference>
<dbReference type="PANTHER" id="PTHR37944:SF1">
    <property type="entry name" value="PORIN B"/>
    <property type="match status" value="1"/>
</dbReference>
<keyword evidence="5" id="KW-1185">Reference proteome</keyword>
<dbReference type="GO" id="GO:0016020">
    <property type="term" value="C:membrane"/>
    <property type="evidence" value="ECO:0007669"/>
    <property type="project" value="InterPro"/>
</dbReference>
<evidence type="ECO:0000256" key="2">
    <source>
        <dbReference type="RuleBase" id="RU363072"/>
    </source>
</evidence>
<organism evidence="3 5">
    <name type="scientific">Legionella feeleii</name>
    <dbReference type="NCBI Taxonomy" id="453"/>
    <lineage>
        <taxon>Bacteria</taxon>
        <taxon>Pseudomonadati</taxon>
        <taxon>Pseudomonadota</taxon>
        <taxon>Gammaproteobacteria</taxon>
        <taxon>Legionellales</taxon>
        <taxon>Legionellaceae</taxon>
        <taxon>Legionella</taxon>
    </lineage>
</organism>
<reference evidence="3 5" key="1">
    <citation type="submission" date="2015-11" db="EMBL/GenBank/DDBJ databases">
        <title>Genomic analysis of 38 Legionella species identifies large and diverse effector repertoires.</title>
        <authorList>
            <person name="Burstein D."/>
            <person name="Amaro F."/>
            <person name="Zusman T."/>
            <person name="Lifshitz Z."/>
            <person name="Cohen O."/>
            <person name="Gilbert J.A."/>
            <person name="Pupko T."/>
            <person name="Shuman H.A."/>
            <person name="Segal G."/>
        </authorList>
    </citation>
    <scope>NUCLEOTIDE SEQUENCE [LARGE SCALE GENOMIC DNA]</scope>
    <source>
        <strain evidence="3 5">WO-44C</strain>
    </source>
</reference>
<dbReference type="Proteomes" id="UP000054698">
    <property type="component" value="Unassembled WGS sequence"/>
</dbReference>
<feature type="signal peptide" evidence="2">
    <location>
        <begin position="1"/>
        <end position="29"/>
    </location>
</feature>
<feature type="chain" id="PRO_5033773094" evidence="2">
    <location>
        <begin position="30"/>
        <end position="448"/>
    </location>
</feature>
<dbReference type="GO" id="GO:0008643">
    <property type="term" value="P:carbohydrate transport"/>
    <property type="evidence" value="ECO:0007669"/>
    <property type="project" value="InterPro"/>
</dbReference>
<dbReference type="STRING" id="453.Lfee_0046"/>
<proteinExistence type="inferred from homology"/>
<dbReference type="EMBL" id="LNYB01000004">
    <property type="protein sequence ID" value="KTD04908.1"/>
    <property type="molecule type" value="Genomic_DNA"/>
</dbReference>
<evidence type="ECO:0000313" key="4">
    <source>
        <dbReference type="EMBL" id="SPX62190.1"/>
    </source>
</evidence>
<keyword evidence="2" id="KW-0732">Signal</keyword>
<dbReference type="GO" id="GO:0015288">
    <property type="term" value="F:porin activity"/>
    <property type="evidence" value="ECO:0007669"/>
    <property type="project" value="InterPro"/>
</dbReference>
<evidence type="ECO:0000256" key="1">
    <source>
        <dbReference type="ARBA" id="ARBA00008769"/>
    </source>
</evidence>
<dbReference type="Gene3D" id="2.40.160.180">
    <property type="entry name" value="Carbohydrate-selective porin OprB"/>
    <property type="match status" value="1"/>
</dbReference>
<dbReference type="InterPro" id="IPR007049">
    <property type="entry name" value="Carb-sel_porin_OprB"/>
</dbReference>
<dbReference type="PANTHER" id="PTHR37944">
    <property type="entry name" value="PORIN B"/>
    <property type="match status" value="1"/>
</dbReference>
<name>A0A0W0UB68_9GAMM</name>
<sequence>MELTIKKIIYLLALTILFLSLLHACDLHADSPKAPAISSPSLSNTITETSAISSNPAAVNVTTGSGILQQLIQQKLGIKDNHGIEIKGAWFGDTNRLFTGGIPAAKKSTSNSVGLVDLTIDMERFNGWKGGLFSAQFLQQNAQNTNGPAGITQGYNSLPDVPPYNRSELYALWYRQGLFDDTLFIRLGKTITTLDFNNVIKPVQLERGVPNIPAVTSLIYTPVFINPAVDGIMPGYTNSAYGISATYTPVKEWYLSYGVFDGNLASGKQTGLTGPTFNGNYFQVGETGSAWLLGRKPGTLGLGLWHQTGLIRENNLTETGATGVYLFGSQRLWYRHPGYDISGISAFYQYGINNSKVLSMKQSVGAGLTAFGLVANRSSDSMGVGFSLAWLNQRTTNRKREVMFQWYYQAKLITNVYLEPAISYIPNPGQSKNLNPATAGTLRAIVLF</sequence>
<evidence type="ECO:0000313" key="5">
    <source>
        <dbReference type="Proteomes" id="UP000054698"/>
    </source>
</evidence>
<comment type="similarity">
    <text evidence="1 2">Belongs to the OprB family.</text>
</comment>